<evidence type="ECO:0000256" key="2">
    <source>
        <dbReference type="ARBA" id="ARBA00022692"/>
    </source>
</evidence>
<sequence>MSQSQHLRQTKTRRALHRPQMVWGGERELMLTSMLVAGGIIVSALNFLASVIGIILWLICVYGLRRMAKVDPNMSKVYLRQLRYADYYAPFSRPWRVAKSSRIY</sequence>
<comment type="subcellular location">
    <subcellularLocation>
        <location evidence="1">Membrane</location>
    </subcellularLocation>
</comment>
<comment type="caution">
    <text evidence="6">The sequence shown here is derived from an EMBL/GenBank/DDBJ whole genome shotgun (WGS) entry which is preliminary data.</text>
</comment>
<dbReference type="PIRSF" id="PIRSF017854">
    <property type="entry name" value="T4SS_TrbD"/>
    <property type="match status" value="1"/>
</dbReference>
<dbReference type="EMBL" id="BSOP01000071">
    <property type="protein sequence ID" value="GLR55219.1"/>
    <property type="molecule type" value="Genomic_DNA"/>
</dbReference>
<keyword evidence="4 5" id="KW-0472">Membrane</keyword>
<dbReference type="Pfam" id="PF05101">
    <property type="entry name" value="VirB3"/>
    <property type="match status" value="1"/>
</dbReference>
<evidence type="ECO:0000256" key="3">
    <source>
        <dbReference type="ARBA" id="ARBA00022989"/>
    </source>
</evidence>
<evidence type="ECO:0000256" key="4">
    <source>
        <dbReference type="ARBA" id="ARBA00023136"/>
    </source>
</evidence>
<evidence type="ECO:0000313" key="7">
    <source>
        <dbReference type="Proteomes" id="UP001156702"/>
    </source>
</evidence>
<keyword evidence="7" id="KW-1185">Reference proteome</keyword>
<dbReference type="Proteomes" id="UP001156702">
    <property type="component" value="Unassembled WGS sequence"/>
</dbReference>
<evidence type="ECO:0008006" key="8">
    <source>
        <dbReference type="Google" id="ProtNLM"/>
    </source>
</evidence>
<feature type="transmembrane region" description="Helical" evidence="5">
    <location>
        <begin position="31"/>
        <end position="64"/>
    </location>
</feature>
<dbReference type="NCBIfam" id="NF010395">
    <property type="entry name" value="PRK13823.1"/>
    <property type="match status" value="1"/>
</dbReference>
<dbReference type="InterPro" id="IPR007792">
    <property type="entry name" value="T4SS_VirB3/TrbD/AvhB"/>
</dbReference>
<organism evidence="6 7">
    <name type="scientific">Shinella yambaruensis</name>
    <dbReference type="NCBI Taxonomy" id="415996"/>
    <lineage>
        <taxon>Bacteria</taxon>
        <taxon>Pseudomonadati</taxon>
        <taxon>Pseudomonadota</taxon>
        <taxon>Alphaproteobacteria</taxon>
        <taxon>Hyphomicrobiales</taxon>
        <taxon>Rhizobiaceae</taxon>
        <taxon>Shinella</taxon>
    </lineage>
</organism>
<evidence type="ECO:0000313" key="6">
    <source>
        <dbReference type="EMBL" id="GLR55219.1"/>
    </source>
</evidence>
<dbReference type="InterPro" id="IPR016704">
    <property type="entry name" value="Conjugal_tfr_TrbD"/>
</dbReference>
<proteinExistence type="predicted"/>
<gene>
    <name evidence="6" type="ORF">GCM10007923_64410</name>
</gene>
<keyword evidence="2 5" id="KW-0812">Transmembrane</keyword>
<keyword evidence="3 5" id="KW-1133">Transmembrane helix</keyword>
<accession>A0ABQ5ZTZ5</accession>
<dbReference type="RefSeq" id="WP_245082864.1">
    <property type="nucleotide sequence ID" value="NZ_BSOP01000071.1"/>
</dbReference>
<reference evidence="7" key="1">
    <citation type="journal article" date="2019" name="Int. J. Syst. Evol. Microbiol.">
        <title>The Global Catalogue of Microorganisms (GCM) 10K type strain sequencing project: providing services to taxonomists for standard genome sequencing and annotation.</title>
        <authorList>
            <consortium name="The Broad Institute Genomics Platform"/>
            <consortium name="The Broad Institute Genome Sequencing Center for Infectious Disease"/>
            <person name="Wu L."/>
            <person name="Ma J."/>
        </authorList>
    </citation>
    <scope>NUCLEOTIDE SEQUENCE [LARGE SCALE GENOMIC DNA]</scope>
    <source>
        <strain evidence="7">NBRC 102122</strain>
    </source>
</reference>
<name>A0ABQ5ZTZ5_9HYPH</name>
<evidence type="ECO:0000256" key="5">
    <source>
        <dbReference type="SAM" id="Phobius"/>
    </source>
</evidence>
<protein>
    <recommendedName>
        <fullName evidence="8">Conjugal transfer protein TrbD</fullName>
    </recommendedName>
</protein>
<evidence type="ECO:0000256" key="1">
    <source>
        <dbReference type="ARBA" id="ARBA00004370"/>
    </source>
</evidence>